<gene>
    <name evidence="1" type="ORF">QE152_g32606</name>
</gene>
<dbReference type="AlphaFoldDB" id="A0AAW1IYK6"/>
<evidence type="ECO:0000313" key="1">
    <source>
        <dbReference type="EMBL" id="KAK9695374.1"/>
    </source>
</evidence>
<keyword evidence="2" id="KW-1185">Reference proteome</keyword>
<protein>
    <submittedName>
        <fullName evidence="1">Uncharacterized protein</fullName>
    </submittedName>
</protein>
<organism evidence="1 2">
    <name type="scientific">Popillia japonica</name>
    <name type="common">Japanese beetle</name>
    <dbReference type="NCBI Taxonomy" id="7064"/>
    <lineage>
        <taxon>Eukaryota</taxon>
        <taxon>Metazoa</taxon>
        <taxon>Ecdysozoa</taxon>
        <taxon>Arthropoda</taxon>
        <taxon>Hexapoda</taxon>
        <taxon>Insecta</taxon>
        <taxon>Pterygota</taxon>
        <taxon>Neoptera</taxon>
        <taxon>Endopterygota</taxon>
        <taxon>Coleoptera</taxon>
        <taxon>Polyphaga</taxon>
        <taxon>Scarabaeiformia</taxon>
        <taxon>Scarabaeidae</taxon>
        <taxon>Rutelinae</taxon>
        <taxon>Popillia</taxon>
    </lineage>
</organism>
<name>A0AAW1IYK6_POPJA</name>
<reference evidence="1 2" key="1">
    <citation type="journal article" date="2024" name="BMC Genomics">
        <title>De novo assembly and annotation of Popillia japonica's genome with initial clues to its potential as an invasive pest.</title>
        <authorList>
            <person name="Cucini C."/>
            <person name="Boschi S."/>
            <person name="Funari R."/>
            <person name="Cardaioli E."/>
            <person name="Iannotti N."/>
            <person name="Marturano G."/>
            <person name="Paoli F."/>
            <person name="Bruttini M."/>
            <person name="Carapelli A."/>
            <person name="Frati F."/>
            <person name="Nardi F."/>
        </authorList>
    </citation>
    <scope>NUCLEOTIDE SEQUENCE [LARGE SCALE GENOMIC DNA]</scope>
    <source>
        <strain evidence="1">DMR45628</strain>
    </source>
</reference>
<sequence>MDPSCFSWSLVLHPPATWDEKEETPGWPNTRKGTAYILPTQFYANYKEEPLLRKGLPYRFRTITQLTAAEQALQHYYELSLTA</sequence>
<dbReference type="EMBL" id="JASPKY010000483">
    <property type="protein sequence ID" value="KAK9695374.1"/>
    <property type="molecule type" value="Genomic_DNA"/>
</dbReference>
<proteinExistence type="predicted"/>
<accession>A0AAW1IYK6</accession>
<evidence type="ECO:0000313" key="2">
    <source>
        <dbReference type="Proteomes" id="UP001458880"/>
    </source>
</evidence>
<dbReference type="Proteomes" id="UP001458880">
    <property type="component" value="Unassembled WGS sequence"/>
</dbReference>
<comment type="caution">
    <text evidence="1">The sequence shown here is derived from an EMBL/GenBank/DDBJ whole genome shotgun (WGS) entry which is preliminary data.</text>
</comment>